<evidence type="ECO:0000313" key="1">
    <source>
        <dbReference type="EMBL" id="AQX37237.1"/>
    </source>
</evidence>
<name>A0A3G1HH39_SPOEX</name>
<protein>
    <submittedName>
        <fullName evidence="1">BLL10</fullName>
    </submittedName>
</protein>
<organism evidence="1">
    <name type="scientific">Spodoptera exigua</name>
    <name type="common">Beet armyworm</name>
    <name type="synonym">Noctua fulgens</name>
    <dbReference type="NCBI Taxonomy" id="7107"/>
    <lineage>
        <taxon>Eukaryota</taxon>
        <taxon>Metazoa</taxon>
        <taxon>Ecdysozoa</taxon>
        <taxon>Arthropoda</taxon>
        <taxon>Hexapoda</taxon>
        <taxon>Insecta</taxon>
        <taxon>Pterygota</taxon>
        <taxon>Neoptera</taxon>
        <taxon>Endopterygota</taxon>
        <taxon>Lepidoptera</taxon>
        <taxon>Glossata</taxon>
        <taxon>Ditrysia</taxon>
        <taxon>Noctuoidea</taxon>
        <taxon>Noctuidae</taxon>
        <taxon>Amphipyrinae</taxon>
        <taxon>Spodoptera</taxon>
    </lineage>
</organism>
<dbReference type="EMBL" id="KY111301">
    <property type="protein sequence ID" value="AQX37237.1"/>
    <property type="molecule type" value="mRNA"/>
</dbReference>
<accession>A0A3G1HH39</accession>
<dbReference type="InterPro" id="IPR016187">
    <property type="entry name" value="CTDL_fold"/>
</dbReference>
<gene>
    <name evidence="1" type="primary">BLL10</name>
</gene>
<dbReference type="InterPro" id="IPR016186">
    <property type="entry name" value="C-type_lectin-like/link_sf"/>
</dbReference>
<dbReference type="SUPFAM" id="SSF56436">
    <property type="entry name" value="C-type lectin-like"/>
    <property type="match status" value="1"/>
</dbReference>
<sequence length="110" mass="11976">MMKLILLDAFTHGSGKRAMREKNLSKSLHSTASPATFDEAKRICRQEGGNLAVVTSREAENEMLALWKRSGPVVNPSHGLNAQAFIAIQLTSKGWPNLLLVTVHHTLTGA</sequence>
<dbReference type="AlphaFoldDB" id="A0A3G1HH39"/>
<reference evidence="1" key="1">
    <citation type="journal article" date="2017" name="Biosensors 0">
        <title>Insights to antiviral activity of two different groups of Spodoptera exigua Hubner (Lepidoptera: Noctuidae) C-type lectins.</title>
        <authorList>
            <person name="Gasmi L."/>
            <person name="Jakubowska A.K."/>
            <person name="Ferre J."/>
            <person name="Ogliastro M."/>
            <person name="Herrero S."/>
        </authorList>
    </citation>
    <scope>NUCLEOTIDE SEQUENCE</scope>
</reference>
<proteinExistence type="evidence at transcript level"/>
<dbReference type="Gene3D" id="3.10.100.10">
    <property type="entry name" value="Mannose-Binding Protein A, subunit A"/>
    <property type="match status" value="1"/>
</dbReference>